<dbReference type="EMBL" id="JAEPIV010000032">
    <property type="protein sequence ID" value="MBK4722861.1"/>
    <property type="molecule type" value="Genomic_DNA"/>
</dbReference>
<proteinExistence type="predicted"/>
<sequence length="49" mass="5558">MTFRKAEAPRLGNFAALDAMAPRLCGSMTREPSHVRSSHADHVRREVFF</sequence>
<evidence type="ECO:0000313" key="1">
    <source>
        <dbReference type="EMBL" id="MBK4722861.1"/>
    </source>
</evidence>
<dbReference type="RefSeq" id="WP_200487232.1">
    <property type="nucleotide sequence ID" value="NZ_JAEPIV010000032.1"/>
</dbReference>
<dbReference type="Proteomes" id="UP000654452">
    <property type="component" value="Unassembled WGS sequence"/>
</dbReference>
<keyword evidence="2" id="KW-1185">Reference proteome</keyword>
<organism evidence="1 2">
    <name type="scientific">Azospirillum aestuarii</name>
    <dbReference type="NCBI Taxonomy" id="2802052"/>
    <lineage>
        <taxon>Bacteria</taxon>
        <taxon>Pseudomonadati</taxon>
        <taxon>Pseudomonadota</taxon>
        <taxon>Alphaproteobacteria</taxon>
        <taxon>Rhodospirillales</taxon>
        <taxon>Azospirillaceae</taxon>
        <taxon>Azospirillum</taxon>
    </lineage>
</organism>
<protein>
    <submittedName>
        <fullName evidence="1">Uncharacterized protein</fullName>
    </submittedName>
</protein>
<name>A0ABS1I7E4_9PROT</name>
<gene>
    <name evidence="1" type="ORF">JJL56_28800</name>
</gene>
<evidence type="ECO:0000313" key="2">
    <source>
        <dbReference type="Proteomes" id="UP000654452"/>
    </source>
</evidence>
<accession>A0ABS1I7E4</accession>
<comment type="caution">
    <text evidence="1">The sequence shown here is derived from an EMBL/GenBank/DDBJ whole genome shotgun (WGS) entry which is preliminary data.</text>
</comment>
<reference evidence="1 2" key="1">
    <citation type="submission" date="2021-01" db="EMBL/GenBank/DDBJ databases">
        <title>Azospirillum sp. YIM DDC1 draft genome.</title>
        <authorList>
            <person name="Wang Y.-X."/>
        </authorList>
    </citation>
    <scope>NUCLEOTIDE SEQUENCE [LARGE SCALE GENOMIC DNA]</scope>
    <source>
        <strain evidence="1 2">YIM DDC1</strain>
    </source>
</reference>